<dbReference type="SMART" id="SM00233">
    <property type="entry name" value="PH"/>
    <property type="match status" value="1"/>
</dbReference>
<dbReference type="VEuPathDB" id="FungiDB:PYU1_G009508"/>
<dbReference type="HOGENOM" id="CLU_848600_0_0_1"/>
<feature type="region of interest" description="Disordered" evidence="1">
    <location>
        <begin position="1"/>
        <end position="51"/>
    </location>
</feature>
<protein>
    <recommendedName>
        <fullName evidence="2">PH domain-containing protein</fullName>
    </recommendedName>
</protein>
<feature type="domain" description="PH" evidence="2">
    <location>
        <begin position="161"/>
        <end position="259"/>
    </location>
</feature>
<dbReference type="EnsemblProtists" id="PYU1_T009526">
    <property type="protein sequence ID" value="PYU1_T009526"/>
    <property type="gene ID" value="PYU1_G009508"/>
</dbReference>
<dbReference type="InterPro" id="IPR051707">
    <property type="entry name" value="PI-Interact_SigTrans_Reg"/>
</dbReference>
<dbReference type="STRING" id="431595.K3WX28"/>
<dbReference type="Gene3D" id="2.30.29.30">
    <property type="entry name" value="Pleckstrin-homology domain (PH domain)/Phosphotyrosine-binding domain (PTB)"/>
    <property type="match status" value="1"/>
</dbReference>
<dbReference type="InterPro" id="IPR011993">
    <property type="entry name" value="PH-like_dom_sf"/>
</dbReference>
<evidence type="ECO:0000313" key="4">
    <source>
        <dbReference type="Proteomes" id="UP000019132"/>
    </source>
</evidence>
<dbReference type="Pfam" id="PF00169">
    <property type="entry name" value="PH"/>
    <property type="match status" value="1"/>
</dbReference>
<accession>K3WX28</accession>
<feature type="compositionally biased region" description="Basic and acidic residues" evidence="1">
    <location>
        <begin position="295"/>
        <end position="328"/>
    </location>
</feature>
<evidence type="ECO:0000259" key="2">
    <source>
        <dbReference type="PROSITE" id="PS50003"/>
    </source>
</evidence>
<keyword evidence="4" id="KW-1185">Reference proteome</keyword>
<dbReference type="PANTHER" id="PTHR14336">
    <property type="entry name" value="TANDEM PH DOMAIN CONTAINING PROTEIN"/>
    <property type="match status" value="1"/>
</dbReference>
<name>K3WX28_GLOUD</name>
<dbReference type="Proteomes" id="UP000019132">
    <property type="component" value="Unassembled WGS sequence"/>
</dbReference>
<dbReference type="InterPro" id="IPR001849">
    <property type="entry name" value="PH_domain"/>
</dbReference>
<dbReference type="PANTHER" id="PTHR14336:SF8">
    <property type="entry name" value="PROTEIN OPY1"/>
    <property type="match status" value="1"/>
</dbReference>
<feature type="region of interest" description="Disordered" evidence="1">
    <location>
        <begin position="293"/>
        <end position="328"/>
    </location>
</feature>
<dbReference type="FunFam" id="2.30.29.30:FF:000286">
    <property type="entry name" value="PH-protein kinase domain containing protein"/>
    <property type="match status" value="1"/>
</dbReference>
<evidence type="ECO:0000313" key="3">
    <source>
        <dbReference type="EnsemblProtists" id="PYU1_T009526"/>
    </source>
</evidence>
<dbReference type="InParanoid" id="K3WX28"/>
<reference evidence="4" key="1">
    <citation type="journal article" date="2010" name="Genome Biol.">
        <title>Genome sequence of the necrotrophic plant pathogen Pythium ultimum reveals original pathogenicity mechanisms and effector repertoire.</title>
        <authorList>
            <person name="Levesque C.A."/>
            <person name="Brouwer H."/>
            <person name="Cano L."/>
            <person name="Hamilton J.P."/>
            <person name="Holt C."/>
            <person name="Huitema E."/>
            <person name="Raffaele S."/>
            <person name="Robideau G.P."/>
            <person name="Thines M."/>
            <person name="Win J."/>
            <person name="Zerillo M.M."/>
            <person name="Beakes G.W."/>
            <person name="Boore J.L."/>
            <person name="Busam D."/>
            <person name="Dumas B."/>
            <person name="Ferriera S."/>
            <person name="Fuerstenberg S.I."/>
            <person name="Gachon C.M."/>
            <person name="Gaulin E."/>
            <person name="Govers F."/>
            <person name="Grenville-Briggs L."/>
            <person name="Horner N."/>
            <person name="Hostetler J."/>
            <person name="Jiang R.H."/>
            <person name="Johnson J."/>
            <person name="Krajaejun T."/>
            <person name="Lin H."/>
            <person name="Meijer H.J."/>
            <person name="Moore B."/>
            <person name="Morris P."/>
            <person name="Phuntmart V."/>
            <person name="Puiu D."/>
            <person name="Shetty J."/>
            <person name="Stajich J.E."/>
            <person name="Tripathy S."/>
            <person name="Wawra S."/>
            <person name="van West P."/>
            <person name="Whitty B.R."/>
            <person name="Coutinho P.M."/>
            <person name="Henrissat B."/>
            <person name="Martin F."/>
            <person name="Thomas P.D."/>
            <person name="Tyler B.M."/>
            <person name="De Vries R.P."/>
            <person name="Kamoun S."/>
            <person name="Yandell M."/>
            <person name="Tisserat N."/>
            <person name="Buell C.R."/>
        </authorList>
    </citation>
    <scope>NUCLEOTIDE SEQUENCE</scope>
    <source>
        <strain evidence="4">DAOM:BR144</strain>
    </source>
</reference>
<dbReference type="EMBL" id="GL376622">
    <property type="status" value="NOT_ANNOTATED_CDS"/>
    <property type="molecule type" value="Genomic_DNA"/>
</dbReference>
<dbReference type="PROSITE" id="PS50003">
    <property type="entry name" value="PH_DOMAIN"/>
    <property type="match status" value="1"/>
</dbReference>
<reference evidence="4" key="2">
    <citation type="submission" date="2010-04" db="EMBL/GenBank/DDBJ databases">
        <authorList>
            <person name="Buell R."/>
            <person name="Hamilton J."/>
            <person name="Hostetler J."/>
        </authorList>
    </citation>
    <scope>NUCLEOTIDE SEQUENCE [LARGE SCALE GENOMIC DNA]</scope>
    <source>
        <strain evidence="4">DAOM:BR144</strain>
    </source>
</reference>
<sequence>MPRTPTSLSSPVLSPTRAKASTVGGTRTLRKTTTGIENATHHPPAGFPGSPAYARAKTTVVHEEQNENASGNDLPFEDIAMLLTSSRLSSASVEQVKPKLKVSASGKFEDQFYHAHEGSRAMGKLKNRAYLKKVEKSDSSKKSKKNVNVNGKDVEQFSDSDIIYSGYLVKQGSYWKTWRRRYFILRRDTPVLSYYDSAEELTKLGEITVDATTTVKPTPREGFPFQFVVEHEKRKLTLVAEEGKPSTDAWISHLLACIQRRANEAANARQSMERKSIGMQVPRLSENGSVVEELPNFRKDPRDNPYNEAPLDRFRGHFRGDAGIDRSA</sequence>
<dbReference type="eggNOG" id="KOG4428">
    <property type="taxonomic scope" value="Eukaryota"/>
</dbReference>
<organism evidence="3 4">
    <name type="scientific">Globisporangium ultimum (strain ATCC 200006 / CBS 805.95 / DAOM BR144)</name>
    <name type="common">Pythium ultimum</name>
    <dbReference type="NCBI Taxonomy" id="431595"/>
    <lineage>
        <taxon>Eukaryota</taxon>
        <taxon>Sar</taxon>
        <taxon>Stramenopiles</taxon>
        <taxon>Oomycota</taxon>
        <taxon>Peronosporomycetes</taxon>
        <taxon>Pythiales</taxon>
        <taxon>Pythiaceae</taxon>
        <taxon>Globisporangium</taxon>
    </lineage>
</organism>
<feature type="compositionally biased region" description="Low complexity" evidence="1">
    <location>
        <begin position="1"/>
        <end position="35"/>
    </location>
</feature>
<evidence type="ECO:0000256" key="1">
    <source>
        <dbReference type="SAM" id="MobiDB-lite"/>
    </source>
</evidence>
<dbReference type="SUPFAM" id="SSF50729">
    <property type="entry name" value="PH domain-like"/>
    <property type="match status" value="1"/>
</dbReference>
<proteinExistence type="predicted"/>
<dbReference type="AlphaFoldDB" id="K3WX28"/>
<reference evidence="3" key="3">
    <citation type="submission" date="2015-02" db="UniProtKB">
        <authorList>
            <consortium name="EnsemblProtists"/>
        </authorList>
    </citation>
    <scope>IDENTIFICATION</scope>
    <source>
        <strain evidence="3">DAOM BR144</strain>
    </source>
</reference>